<protein>
    <recommendedName>
        <fullName evidence="1">DUF7745 domain-containing protein</fullName>
    </recommendedName>
</protein>
<organism evidence="2 3">
    <name type="scientific">Mucuna pruriens</name>
    <name type="common">Velvet bean</name>
    <name type="synonym">Dolichos pruriens</name>
    <dbReference type="NCBI Taxonomy" id="157652"/>
    <lineage>
        <taxon>Eukaryota</taxon>
        <taxon>Viridiplantae</taxon>
        <taxon>Streptophyta</taxon>
        <taxon>Embryophyta</taxon>
        <taxon>Tracheophyta</taxon>
        <taxon>Spermatophyta</taxon>
        <taxon>Magnoliopsida</taxon>
        <taxon>eudicotyledons</taxon>
        <taxon>Gunneridae</taxon>
        <taxon>Pentapetalae</taxon>
        <taxon>rosids</taxon>
        <taxon>fabids</taxon>
        <taxon>Fabales</taxon>
        <taxon>Fabaceae</taxon>
        <taxon>Papilionoideae</taxon>
        <taxon>50 kb inversion clade</taxon>
        <taxon>NPAAA clade</taxon>
        <taxon>indigoferoid/millettioid clade</taxon>
        <taxon>Phaseoleae</taxon>
        <taxon>Mucuna</taxon>
    </lineage>
</organism>
<sequence>MTLSALTQFYDLPLRCFTFKDFQLAPTLEEYERLLGIPLAKSPPYFPRGITLLGPRVPESKVLRQKKNRYGLEGISRASLEERLQQLQREENWPTFIDVYGLLIYDIILFPHIEDYVDLAAIDAFLGKRDRGENPVLSILANMYYTLDYYYRKNGKGLRCCTSLLYLWMTAHLFHDKKQQVKVEWVTRLDEATEKTIRWYLQWNERESVIIKCEGFPNIPIMGT</sequence>
<evidence type="ECO:0000313" key="3">
    <source>
        <dbReference type="Proteomes" id="UP000257109"/>
    </source>
</evidence>
<accession>A0A371HV11</accession>
<evidence type="ECO:0000259" key="1">
    <source>
        <dbReference type="Pfam" id="PF24924"/>
    </source>
</evidence>
<comment type="caution">
    <text evidence="2">The sequence shown here is derived from an EMBL/GenBank/DDBJ whole genome shotgun (WGS) entry which is preliminary data.</text>
</comment>
<feature type="non-terminal residue" evidence="2">
    <location>
        <position position="1"/>
    </location>
</feature>
<dbReference type="Pfam" id="PF24924">
    <property type="entry name" value="DUF7745"/>
    <property type="match status" value="1"/>
</dbReference>
<evidence type="ECO:0000313" key="2">
    <source>
        <dbReference type="EMBL" id="RDY06635.1"/>
    </source>
</evidence>
<dbReference type="PANTHER" id="PTHR48154">
    <property type="entry name" value="PROTEIN, PUTATIVE-RELATED"/>
    <property type="match status" value="1"/>
</dbReference>
<dbReference type="InterPro" id="IPR056647">
    <property type="entry name" value="DUF7745"/>
</dbReference>
<dbReference type="EMBL" id="QJKJ01001647">
    <property type="protein sequence ID" value="RDY06635.1"/>
    <property type="molecule type" value="Genomic_DNA"/>
</dbReference>
<gene>
    <name evidence="2" type="ORF">CR513_09338</name>
</gene>
<dbReference type="AlphaFoldDB" id="A0A371HV11"/>
<dbReference type="PANTHER" id="PTHR48154:SF1">
    <property type="entry name" value="PROTEIN, PUTATIVE-RELATED"/>
    <property type="match status" value="1"/>
</dbReference>
<proteinExistence type="predicted"/>
<dbReference type="Proteomes" id="UP000257109">
    <property type="component" value="Unassembled WGS sequence"/>
</dbReference>
<name>A0A371HV11_MUCPR</name>
<keyword evidence="3" id="KW-1185">Reference proteome</keyword>
<reference evidence="2" key="1">
    <citation type="submission" date="2018-05" db="EMBL/GenBank/DDBJ databases">
        <title>Draft genome of Mucuna pruriens seed.</title>
        <authorList>
            <person name="Nnadi N.E."/>
            <person name="Vos R."/>
            <person name="Hasami M.H."/>
            <person name="Devisetty U.K."/>
            <person name="Aguiy J.C."/>
        </authorList>
    </citation>
    <scope>NUCLEOTIDE SEQUENCE [LARGE SCALE GENOMIC DNA]</scope>
    <source>
        <strain evidence="2">JCA_2017</strain>
    </source>
</reference>
<dbReference type="OrthoDB" id="1396996at2759"/>
<feature type="domain" description="DUF7745" evidence="1">
    <location>
        <begin position="3"/>
        <end position="224"/>
    </location>
</feature>